<keyword evidence="2" id="KW-0804">Transcription</keyword>
<keyword evidence="4" id="KW-0238">DNA-binding</keyword>
<dbReference type="PROSITE" id="PS01124">
    <property type="entry name" value="HTH_ARAC_FAMILY_2"/>
    <property type="match status" value="1"/>
</dbReference>
<dbReference type="RefSeq" id="WP_091791561.1">
    <property type="nucleotide sequence ID" value="NZ_FNAF01000004.1"/>
</dbReference>
<keyword evidence="5" id="KW-1185">Reference proteome</keyword>
<accession>A0A1G6VP92</accession>
<dbReference type="SMART" id="SM00342">
    <property type="entry name" value="HTH_ARAC"/>
    <property type="match status" value="1"/>
</dbReference>
<feature type="domain" description="HTH araC/xylS-type" evidence="3">
    <location>
        <begin position="215"/>
        <end position="313"/>
    </location>
</feature>
<dbReference type="Gene3D" id="1.10.10.60">
    <property type="entry name" value="Homeodomain-like"/>
    <property type="match status" value="2"/>
</dbReference>
<sequence length="316" mass="36484">MHSFQKIIDHYVDETAQLCTDFCPAGQAFTGEREYYRGKYWYYETPDFIVDIHDMLIKKDYVEAMNEDLSQYILLSSSYIITGSGEWLSPYQALEPDSLFIFDAALPTDRCLMHGNSVYKAVGIRFKESFIANAGLSERFASKDKLMRMFYETRTEIIRPIRKLAMDILNCKMEGTSAALFFNAKAHEWLAITLDAYEQQKTKRPLVASDQAAIDTVARYIQDHYAFHISQTFLEKLAAMSGTKLKECFKQHYNMSITEFTQRKRMNIAENLLLTTDMEIRDIAKAVGYSSPSRFSTLYKRYKNMRPGDVKALAGK</sequence>
<dbReference type="PANTHER" id="PTHR47893">
    <property type="entry name" value="REGULATORY PROTEIN PCHR"/>
    <property type="match status" value="1"/>
</dbReference>
<evidence type="ECO:0000313" key="4">
    <source>
        <dbReference type="EMBL" id="SDD55379.1"/>
    </source>
</evidence>
<dbReference type="STRING" id="2741.SAMN04489866_104100"/>
<dbReference type="PANTHER" id="PTHR47893:SF1">
    <property type="entry name" value="REGULATORY PROTEIN PCHR"/>
    <property type="match status" value="1"/>
</dbReference>
<protein>
    <submittedName>
        <fullName evidence="4">AraC-type DNA-binding protein</fullName>
    </submittedName>
</protein>
<dbReference type="InterPro" id="IPR053142">
    <property type="entry name" value="PchR_regulatory_protein"/>
</dbReference>
<evidence type="ECO:0000259" key="3">
    <source>
        <dbReference type="PROSITE" id="PS01124"/>
    </source>
</evidence>
<evidence type="ECO:0000313" key="5">
    <source>
        <dbReference type="Proteomes" id="UP000198995"/>
    </source>
</evidence>
<gene>
    <name evidence="4" type="ORF">SAMN04489866_104100</name>
</gene>
<evidence type="ECO:0000256" key="2">
    <source>
        <dbReference type="ARBA" id="ARBA00023163"/>
    </source>
</evidence>
<name>A0A1G6VP92_PEPNI</name>
<reference evidence="4 5" key="1">
    <citation type="submission" date="2016-10" db="EMBL/GenBank/DDBJ databases">
        <authorList>
            <person name="de Groot N.N."/>
        </authorList>
    </citation>
    <scope>NUCLEOTIDE SEQUENCE [LARGE SCALE GENOMIC DNA]</scope>
    <source>
        <strain evidence="4 5">DSM 20475</strain>
    </source>
</reference>
<dbReference type="Proteomes" id="UP000198995">
    <property type="component" value="Unassembled WGS sequence"/>
</dbReference>
<dbReference type="SUPFAM" id="SSF46689">
    <property type="entry name" value="Homeodomain-like"/>
    <property type="match status" value="1"/>
</dbReference>
<evidence type="ECO:0000256" key="1">
    <source>
        <dbReference type="ARBA" id="ARBA00023015"/>
    </source>
</evidence>
<organism evidence="4 5">
    <name type="scientific">Peptococcus niger</name>
    <dbReference type="NCBI Taxonomy" id="2741"/>
    <lineage>
        <taxon>Bacteria</taxon>
        <taxon>Bacillati</taxon>
        <taxon>Bacillota</taxon>
        <taxon>Clostridia</taxon>
        <taxon>Eubacteriales</taxon>
        <taxon>Peptococcaceae</taxon>
        <taxon>Peptococcus</taxon>
    </lineage>
</organism>
<dbReference type="GO" id="GO:0003700">
    <property type="term" value="F:DNA-binding transcription factor activity"/>
    <property type="evidence" value="ECO:0007669"/>
    <property type="project" value="InterPro"/>
</dbReference>
<dbReference type="GO" id="GO:0043565">
    <property type="term" value="F:sequence-specific DNA binding"/>
    <property type="evidence" value="ECO:0007669"/>
    <property type="project" value="InterPro"/>
</dbReference>
<dbReference type="InterPro" id="IPR009057">
    <property type="entry name" value="Homeodomain-like_sf"/>
</dbReference>
<dbReference type="EMBL" id="FNAF01000004">
    <property type="protein sequence ID" value="SDD55379.1"/>
    <property type="molecule type" value="Genomic_DNA"/>
</dbReference>
<keyword evidence="1" id="KW-0805">Transcription regulation</keyword>
<dbReference type="Pfam" id="PF12833">
    <property type="entry name" value="HTH_18"/>
    <property type="match status" value="1"/>
</dbReference>
<dbReference type="InterPro" id="IPR018060">
    <property type="entry name" value="HTH_AraC"/>
</dbReference>
<dbReference type="OrthoDB" id="324626at2"/>
<proteinExistence type="predicted"/>
<dbReference type="AlphaFoldDB" id="A0A1G6VP92"/>